<accession>A0A0F9FFP5</accession>
<dbReference type="AlphaFoldDB" id="A0A0F9FFP5"/>
<feature type="region of interest" description="Disordered" evidence="1">
    <location>
        <begin position="154"/>
        <end position="176"/>
    </location>
</feature>
<evidence type="ECO:0000313" key="2">
    <source>
        <dbReference type="EMBL" id="KKL85118.1"/>
    </source>
</evidence>
<name>A0A0F9FFP5_9ZZZZ</name>
<feature type="region of interest" description="Disordered" evidence="1">
    <location>
        <begin position="1"/>
        <end position="26"/>
    </location>
</feature>
<sequence>MAKDTVDDEREDQDDGQPDAPNVEDQRDELAKLLKDIKKERDDERSRNSGLDRKVTDQATEIRTLQEKTFDKDKLLDLREQEIKEREARASEEMATERAELQSARIEIMKHKVLGKIENFPMRFADRISGATEEELEADARIFMRDVLREVEPITNARRTTGAPPTGGGGKATDISEMTPEDALKLSPADQGRWSAAHAKDDEDMLAFLRLQQAQKT</sequence>
<gene>
    <name evidence="2" type="ORF">LCGC14_1957900</name>
</gene>
<evidence type="ECO:0008006" key="3">
    <source>
        <dbReference type="Google" id="ProtNLM"/>
    </source>
</evidence>
<comment type="caution">
    <text evidence="2">The sequence shown here is derived from an EMBL/GenBank/DDBJ whole genome shotgun (WGS) entry which is preliminary data.</text>
</comment>
<protein>
    <recommendedName>
        <fullName evidence="3">Scaffolding protein</fullName>
    </recommendedName>
</protein>
<evidence type="ECO:0000256" key="1">
    <source>
        <dbReference type="SAM" id="MobiDB-lite"/>
    </source>
</evidence>
<feature type="compositionally biased region" description="Acidic residues" evidence="1">
    <location>
        <begin position="1"/>
        <end position="17"/>
    </location>
</feature>
<reference evidence="2" key="1">
    <citation type="journal article" date="2015" name="Nature">
        <title>Complex archaea that bridge the gap between prokaryotes and eukaryotes.</title>
        <authorList>
            <person name="Spang A."/>
            <person name="Saw J.H."/>
            <person name="Jorgensen S.L."/>
            <person name="Zaremba-Niedzwiedzka K."/>
            <person name="Martijn J."/>
            <person name="Lind A.E."/>
            <person name="van Eijk R."/>
            <person name="Schleper C."/>
            <person name="Guy L."/>
            <person name="Ettema T.J."/>
        </authorList>
    </citation>
    <scope>NUCLEOTIDE SEQUENCE</scope>
</reference>
<organism evidence="2">
    <name type="scientific">marine sediment metagenome</name>
    <dbReference type="NCBI Taxonomy" id="412755"/>
    <lineage>
        <taxon>unclassified sequences</taxon>
        <taxon>metagenomes</taxon>
        <taxon>ecological metagenomes</taxon>
    </lineage>
</organism>
<dbReference type="EMBL" id="LAZR01021496">
    <property type="protein sequence ID" value="KKL85118.1"/>
    <property type="molecule type" value="Genomic_DNA"/>
</dbReference>
<proteinExistence type="predicted"/>